<dbReference type="EMBL" id="LT882681">
    <property type="protein sequence ID" value="SMY25174.1"/>
    <property type="molecule type" value="Genomic_DNA"/>
</dbReference>
<dbReference type="Pfam" id="PF13520">
    <property type="entry name" value="AA_permease_2"/>
    <property type="match status" value="1"/>
</dbReference>
<feature type="transmembrane region" description="Helical" evidence="7">
    <location>
        <begin position="79"/>
        <end position="98"/>
    </location>
</feature>
<keyword evidence="3 7" id="KW-0812">Transmembrane</keyword>
<keyword evidence="4 7" id="KW-1133">Transmembrane helix</keyword>
<dbReference type="GO" id="GO:0006865">
    <property type="term" value="P:amino acid transport"/>
    <property type="evidence" value="ECO:0007669"/>
    <property type="project" value="InterPro"/>
</dbReference>
<feature type="transmembrane region" description="Helical" evidence="7">
    <location>
        <begin position="313"/>
        <end position="333"/>
    </location>
</feature>
<name>A0A1Y6LL33_ZYMTR</name>
<dbReference type="InterPro" id="IPR004840">
    <property type="entry name" value="Amino_acid_permease_CS"/>
</dbReference>
<evidence type="ECO:0000313" key="9">
    <source>
        <dbReference type="Proteomes" id="UP000215453"/>
    </source>
</evidence>
<feature type="transmembrane region" description="Helical" evidence="7">
    <location>
        <begin position="231"/>
        <end position="252"/>
    </location>
</feature>
<dbReference type="InterPro" id="IPR002293">
    <property type="entry name" value="AA/rel_permease1"/>
</dbReference>
<reference evidence="8 9" key="1">
    <citation type="submission" date="2016-10" db="EMBL/GenBank/DDBJ databases">
        <authorList>
            <person name="Varghese N."/>
        </authorList>
    </citation>
    <scope>NUCLEOTIDE SEQUENCE [LARGE SCALE GENOMIC DNA]</scope>
</reference>
<feature type="transmembrane region" description="Helical" evidence="7">
    <location>
        <begin position="203"/>
        <end position="224"/>
    </location>
</feature>
<dbReference type="PANTHER" id="PTHR45649">
    <property type="entry name" value="AMINO-ACID PERMEASE BAT1"/>
    <property type="match status" value="1"/>
</dbReference>
<feature type="transmembrane region" description="Helical" evidence="7">
    <location>
        <begin position="367"/>
        <end position="388"/>
    </location>
</feature>
<evidence type="ECO:0000256" key="5">
    <source>
        <dbReference type="ARBA" id="ARBA00023136"/>
    </source>
</evidence>
<evidence type="ECO:0000256" key="3">
    <source>
        <dbReference type="ARBA" id="ARBA00022692"/>
    </source>
</evidence>
<protein>
    <recommendedName>
        <fullName evidence="10">Amino acid permease/ SLC12A domain-containing protein</fullName>
    </recommendedName>
</protein>
<dbReference type="Gene3D" id="1.20.1740.10">
    <property type="entry name" value="Amino acid/polyamine transporter I"/>
    <property type="match status" value="1"/>
</dbReference>
<gene>
    <name evidence="8" type="ORF">ZT1A5_G6616</name>
</gene>
<dbReference type="Proteomes" id="UP000215453">
    <property type="component" value="Chromosome 6"/>
</dbReference>
<keyword evidence="5 7" id="KW-0472">Membrane</keyword>
<dbReference type="PANTHER" id="PTHR45649:SF10">
    <property type="entry name" value="AMINO ACID TRANSPORTER (EUROFUNG)"/>
    <property type="match status" value="1"/>
</dbReference>
<feature type="compositionally biased region" description="Basic and acidic residues" evidence="6">
    <location>
        <begin position="25"/>
        <end position="34"/>
    </location>
</feature>
<dbReference type="GO" id="GO:0016020">
    <property type="term" value="C:membrane"/>
    <property type="evidence" value="ECO:0007669"/>
    <property type="project" value="UniProtKB-SubCell"/>
</dbReference>
<feature type="transmembrane region" description="Helical" evidence="7">
    <location>
        <begin position="445"/>
        <end position="468"/>
    </location>
</feature>
<evidence type="ECO:0000256" key="7">
    <source>
        <dbReference type="SAM" id="Phobius"/>
    </source>
</evidence>
<feature type="transmembrane region" description="Helical" evidence="7">
    <location>
        <begin position="419"/>
        <end position="439"/>
    </location>
</feature>
<dbReference type="PIRSF" id="PIRSF006060">
    <property type="entry name" value="AA_transporter"/>
    <property type="match status" value="1"/>
</dbReference>
<feature type="transmembrane region" description="Helical" evidence="7">
    <location>
        <begin position="110"/>
        <end position="133"/>
    </location>
</feature>
<proteinExistence type="predicted"/>
<comment type="subcellular location">
    <subcellularLocation>
        <location evidence="1">Membrane</location>
        <topology evidence="1">Multi-pass membrane protein</topology>
    </subcellularLocation>
</comment>
<keyword evidence="2" id="KW-0813">Transport</keyword>
<feature type="transmembrane region" description="Helical" evidence="7">
    <location>
        <begin position="272"/>
        <end position="292"/>
    </location>
</feature>
<evidence type="ECO:0008006" key="10">
    <source>
        <dbReference type="Google" id="ProtNLM"/>
    </source>
</evidence>
<sequence>MNFEKLTMMTNGVLPEYSPNANTAKDVKDRKSVEETPSSAKSTNTTTSQVDIQDEDARLLARIGYKQELRREFTKWSTVSYAISVLGVLGSQPATYGVPISVGGPATAVWAWLIGSFMAYAIASSVAELVSAYPTAGGMYFVTKHVVPEEHVAIWAWIIGWCNFLGQACGVASLAYTIGQMILAGASMNSGLLGDGYQYSPKPWQTVLVALFALTIFGCVCSLPTKNLHRIILWFAPINILATIAICIALPLSTPDLRSWQFVFTDFRASSGWSSIGFSFLLGFLSVAWVMTDYDGTTHLSEETHDAAVRGPLAIRLAVAVSGALGLGLNIAFTFCLPLDYPTSILASPTGLPVAQLFLNAGGPAGGTVMLCFVILVQFFTGCSAMLANARMTYAFARDDALPYSYLWSKIDPRTGTPVYAVWFVVGFCGCLNLIGLGSTQTITGIFNLCAPCLDLSYIAVIVAHLYYSHWQPYLAEKFPTLASSTASKVTFTPGPYTLPAWRKIPTNLVAVIWVIFISVVLFFPTTKPVTAENMNWAIAIAGFVGVFAVGWWFAGARRKYVGPRTKDLGVGEGWS</sequence>
<evidence type="ECO:0000256" key="1">
    <source>
        <dbReference type="ARBA" id="ARBA00004141"/>
    </source>
</evidence>
<accession>A0A1Y6LL33</accession>
<feature type="compositionally biased region" description="Polar residues" evidence="6">
    <location>
        <begin position="35"/>
        <end position="49"/>
    </location>
</feature>
<evidence type="ECO:0000256" key="4">
    <source>
        <dbReference type="ARBA" id="ARBA00022989"/>
    </source>
</evidence>
<evidence type="ECO:0000313" key="8">
    <source>
        <dbReference type="EMBL" id="SMY25174.1"/>
    </source>
</evidence>
<dbReference type="PROSITE" id="PS00218">
    <property type="entry name" value="AMINO_ACID_PERMEASE_1"/>
    <property type="match status" value="1"/>
</dbReference>
<organism evidence="8 9">
    <name type="scientific">Zymoseptoria tritici ST99CH_1A5</name>
    <dbReference type="NCBI Taxonomy" id="1276529"/>
    <lineage>
        <taxon>Eukaryota</taxon>
        <taxon>Fungi</taxon>
        <taxon>Dikarya</taxon>
        <taxon>Ascomycota</taxon>
        <taxon>Pezizomycotina</taxon>
        <taxon>Dothideomycetes</taxon>
        <taxon>Dothideomycetidae</taxon>
        <taxon>Mycosphaerellales</taxon>
        <taxon>Mycosphaerellaceae</taxon>
        <taxon>Zymoseptoria</taxon>
    </lineage>
</organism>
<feature type="transmembrane region" description="Helical" evidence="7">
    <location>
        <begin position="537"/>
        <end position="555"/>
    </location>
</feature>
<evidence type="ECO:0000256" key="2">
    <source>
        <dbReference type="ARBA" id="ARBA00022448"/>
    </source>
</evidence>
<dbReference type="AlphaFoldDB" id="A0A1Y6LL33"/>
<dbReference type="GO" id="GO:0022857">
    <property type="term" value="F:transmembrane transporter activity"/>
    <property type="evidence" value="ECO:0007669"/>
    <property type="project" value="InterPro"/>
</dbReference>
<feature type="transmembrane region" description="Helical" evidence="7">
    <location>
        <begin position="505"/>
        <end position="525"/>
    </location>
</feature>
<evidence type="ECO:0000256" key="6">
    <source>
        <dbReference type="SAM" id="MobiDB-lite"/>
    </source>
</evidence>
<feature type="region of interest" description="Disordered" evidence="6">
    <location>
        <begin position="14"/>
        <end position="49"/>
    </location>
</feature>
<feature type="transmembrane region" description="Helical" evidence="7">
    <location>
        <begin position="154"/>
        <end position="183"/>
    </location>
</feature>